<organism evidence="1 2">
    <name type="scientific">Micromonospora sonchi</name>
    <dbReference type="NCBI Taxonomy" id="1763543"/>
    <lineage>
        <taxon>Bacteria</taxon>
        <taxon>Bacillati</taxon>
        <taxon>Actinomycetota</taxon>
        <taxon>Actinomycetes</taxon>
        <taxon>Micromonosporales</taxon>
        <taxon>Micromonosporaceae</taxon>
        <taxon>Micromonospora</taxon>
    </lineage>
</organism>
<accession>A0A917WTH5</accession>
<dbReference type="Proteomes" id="UP000608890">
    <property type="component" value="Unassembled WGS sequence"/>
</dbReference>
<dbReference type="AlphaFoldDB" id="A0A917WTH5"/>
<comment type="caution">
    <text evidence="1">The sequence shown here is derived from an EMBL/GenBank/DDBJ whole genome shotgun (WGS) entry which is preliminary data.</text>
</comment>
<evidence type="ECO:0000313" key="2">
    <source>
        <dbReference type="Proteomes" id="UP000608890"/>
    </source>
</evidence>
<dbReference type="EMBL" id="BMNB01000003">
    <property type="protein sequence ID" value="GGM26697.1"/>
    <property type="molecule type" value="Genomic_DNA"/>
</dbReference>
<sequence length="119" mass="12891">MLRICWRQPMPSLAVLDVARVALPYASPVFTVAVVDGAIRLDGIALPATDALDLSIALLAATDLCRWHRLPYTSRAGHTVSIFAGRIYLNARPLDRTDALDLACALAHALNTTTVRSPR</sequence>
<keyword evidence="2" id="KW-1185">Reference proteome</keyword>
<proteinExistence type="predicted"/>
<reference evidence="1" key="2">
    <citation type="submission" date="2020-09" db="EMBL/GenBank/DDBJ databases">
        <authorList>
            <person name="Sun Q."/>
            <person name="Zhou Y."/>
        </authorList>
    </citation>
    <scope>NUCLEOTIDE SEQUENCE</scope>
    <source>
        <strain evidence="1">CGMCC 4.7312</strain>
    </source>
</reference>
<protein>
    <submittedName>
        <fullName evidence="1">Uncharacterized protein</fullName>
    </submittedName>
</protein>
<evidence type="ECO:0000313" key="1">
    <source>
        <dbReference type="EMBL" id="GGM26697.1"/>
    </source>
</evidence>
<reference evidence="1" key="1">
    <citation type="journal article" date="2014" name="Int. J. Syst. Evol. Microbiol.">
        <title>Complete genome sequence of Corynebacterium casei LMG S-19264T (=DSM 44701T), isolated from a smear-ripened cheese.</title>
        <authorList>
            <consortium name="US DOE Joint Genome Institute (JGI-PGF)"/>
            <person name="Walter F."/>
            <person name="Albersmeier A."/>
            <person name="Kalinowski J."/>
            <person name="Ruckert C."/>
        </authorList>
    </citation>
    <scope>NUCLEOTIDE SEQUENCE</scope>
    <source>
        <strain evidence="1">CGMCC 4.7312</strain>
    </source>
</reference>
<name>A0A917WTH5_9ACTN</name>
<gene>
    <name evidence="1" type="ORF">GCM10011608_09410</name>
</gene>